<dbReference type="EMBL" id="JANBPK010000856">
    <property type="protein sequence ID" value="KAJ2929856.1"/>
    <property type="molecule type" value="Genomic_DNA"/>
</dbReference>
<comment type="caution">
    <text evidence="1">The sequence shown here is derived from an EMBL/GenBank/DDBJ whole genome shotgun (WGS) entry which is preliminary data.</text>
</comment>
<organism evidence="1 2">
    <name type="scientific">Candolleomyces eurysporus</name>
    <dbReference type="NCBI Taxonomy" id="2828524"/>
    <lineage>
        <taxon>Eukaryota</taxon>
        <taxon>Fungi</taxon>
        <taxon>Dikarya</taxon>
        <taxon>Basidiomycota</taxon>
        <taxon>Agaricomycotina</taxon>
        <taxon>Agaricomycetes</taxon>
        <taxon>Agaricomycetidae</taxon>
        <taxon>Agaricales</taxon>
        <taxon>Agaricineae</taxon>
        <taxon>Psathyrellaceae</taxon>
        <taxon>Candolleomyces</taxon>
    </lineage>
</organism>
<gene>
    <name evidence="1" type="ORF">H1R20_g7239</name>
</gene>
<proteinExistence type="predicted"/>
<feature type="non-terminal residue" evidence="1">
    <location>
        <position position="59"/>
    </location>
</feature>
<dbReference type="AlphaFoldDB" id="A0A9W8MGI4"/>
<accession>A0A9W8MGI4</accession>
<keyword evidence="2" id="KW-1185">Reference proteome</keyword>
<name>A0A9W8MGI4_9AGAR</name>
<evidence type="ECO:0000313" key="1">
    <source>
        <dbReference type="EMBL" id="KAJ2929856.1"/>
    </source>
</evidence>
<dbReference type="Proteomes" id="UP001140091">
    <property type="component" value="Unassembled WGS sequence"/>
</dbReference>
<reference evidence="1" key="1">
    <citation type="submission" date="2022-06" db="EMBL/GenBank/DDBJ databases">
        <title>Genome Sequence of Candolleomyces eurysporus.</title>
        <authorList>
            <person name="Buettner E."/>
        </authorList>
    </citation>
    <scope>NUCLEOTIDE SEQUENCE</scope>
    <source>
        <strain evidence="1">VTCC 930004</strain>
    </source>
</reference>
<sequence>MSITSSLMPIHRVVGIEDATVTAGRPHLLRHKFFHLNLGESGFTTPFTKASGDQQVDWL</sequence>
<protein>
    <submittedName>
        <fullName evidence="1">Uncharacterized protein</fullName>
    </submittedName>
</protein>
<evidence type="ECO:0000313" key="2">
    <source>
        <dbReference type="Proteomes" id="UP001140091"/>
    </source>
</evidence>